<comment type="caution">
    <text evidence="1">The sequence shown here is derived from an EMBL/GenBank/DDBJ whole genome shotgun (WGS) entry which is preliminary data.</text>
</comment>
<reference evidence="2" key="1">
    <citation type="journal article" date="2019" name="Int. J. Syst. Evol. Microbiol.">
        <title>The Global Catalogue of Microorganisms (GCM) 10K type strain sequencing project: providing services to taxonomists for standard genome sequencing and annotation.</title>
        <authorList>
            <consortium name="The Broad Institute Genomics Platform"/>
            <consortium name="The Broad Institute Genome Sequencing Center for Infectious Disease"/>
            <person name="Wu L."/>
            <person name="Ma J."/>
        </authorList>
    </citation>
    <scope>NUCLEOTIDE SEQUENCE [LARGE SCALE GENOMIC DNA]</scope>
    <source>
        <strain evidence="2">JCM 9651</strain>
    </source>
</reference>
<organism evidence="1 2">
    <name type="scientific">Streptomyces sannanensis</name>
    <dbReference type="NCBI Taxonomy" id="285536"/>
    <lineage>
        <taxon>Bacteria</taxon>
        <taxon>Bacillati</taxon>
        <taxon>Actinomycetota</taxon>
        <taxon>Actinomycetes</taxon>
        <taxon>Kitasatosporales</taxon>
        <taxon>Streptomycetaceae</taxon>
        <taxon>Streptomyces</taxon>
    </lineage>
</organism>
<dbReference type="Proteomes" id="UP001499990">
    <property type="component" value="Unassembled WGS sequence"/>
</dbReference>
<sequence>MLESEKGGSGPRNLDDPAVLVQELYDIGVVTKRGPDSVDLPDIYRLAFDISRRGGVPRMPV</sequence>
<proteinExistence type="predicted"/>
<evidence type="ECO:0000313" key="2">
    <source>
        <dbReference type="Proteomes" id="UP001499990"/>
    </source>
</evidence>
<evidence type="ECO:0000313" key="1">
    <source>
        <dbReference type="EMBL" id="GAA3376795.1"/>
    </source>
</evidence>
<keyword evidence="2" id="KW-1185">Reference proteome</keyword>
<name>A0ABP6SH56_9ACTN</name>
<accession>A0ABP6SH56</accession>
<protein>
    <submittedName>
        <fullName evidence="1">Uncharacterized protein</fullName>
    </submittedName>
</protein>
<dbReference type="EMBL" id="BAAAYL010000001">
    <property type="protein sequence ID" value="GAA3376795.1"/>
    <property type="molecule type" value="Genomic_DNA"/>
</dbReference>
<gene>
    <name evidence="1" type="ORF">GCM10020367_49890</name>
</gene>